<dbReference type="OrthoDB" id="2162928at2759"/>
<gene>
    <name evidence="1" type="primary">POGK</name>
    <name evidence="1" type="ORF">BLAG_LOCUS10866</name>
</gene>
<keyword evidence="2" id="KW-1185">Reference proteome</keyword>
<sequence>MEDKVLSFQRRLIQLRERYDYPMSDIYNMDKTPLECTVVAAVTTDGGKLPLNVIFRGKRKLGPSVMTPGCKFPVWVQPSAWNDEAGCIKWVRDTFPVRDDNSRRLLVWDSANFHLCDDIKQFLAERNVDML</sequence>
<accession>A0A8J9ZA63</accession>
<name>A0A8J9ZA63_BRALA</name>
<dbReference type="AlphaFoldDB" id="A0A8J9ZA63"/>
<evidence type="ECO:0000313" key="1">
    <source>
        <dbReference type="EMBL" id="CAH1249933.1"/>
    </source>
</evidence>
<reference evidence="1" key="1">
    <citation type="submission" date="2022-01" db="EMBL/GenBank/DDBJ databases">
        <authorList>
            <person name="Braso-Vives M."/>
        </authorList>
    </citation>
    <scope>NUCLEOTIDE SEQUENCE</scope>
</reference>
<proteinExistence type="predicted"/>
<protein>
    <submittedName>
        <fullName evidence="1">POGK protein</fullName>
    </submittedName>
</protein>
<dbReference type="Proteomes" id="UP000838412">
    <property type="component" value="Chromosome 18"/>
</dbReference>
<organism evidence="1 2">
    <name type="scientific">Branchiostoma lanceolatum</name>
    <name type="common">Common lancelet</name>
    <name type="synonym">Amphioxus lanceolatum</name>
    <dbReference type="NCBI Taxonomy" id="7740"/>
    <lineage>
        <taxon>Eukaryota</taxon>
        <taxon>Metazoa</taxon>
        <taxon>Chordata</taxon>
        <taxon>Cephalochordata</taxon>
        <taxon>Leptocardii</taxon>
        <taxon>Amphioxiformes</taxon>
        <taxon>Branchiostomatidae</taxon>
        <taxon>Branchiostoma</taxon>
    </lineage>
</organism>
<dbReference type="EMBL" id="OV696703">
    <property type="protein sequence ID" value="CAH1249933.1"/>
    <property type="molecule type" value="Genomic_DNA"/>
</dbReference>
<evidence type="ECO:0000313" key="2">
    <source>
        <dbReference type="Proteomes" id="UP000838412"/>
    </source>
</evidence>